<keyword evidence="1" id="KW-0812">Transmembrane</keyword>
<comment type="caution">
    <text evidence="2">The sequence shown here is derived from an EMBL/GenBank/DDBJ whole genome shotgun (WGS) entry which is preliminary data.</text>
</comment>
<dbReference type="Pfam" id="PF22765">
    <property type="entry name" value="DUF7010"/>
    <property type="match status" value="1"/>
</dbReference>
<evidence type="ECO:0000256" key="1">
    <source>
        <dbReference type="SAM" id="Phobius"/>
    </source>
</evidence>
<evidence type="ECO:0000313" key="2">
    <source>
        <dbReference type="EMBL" id="MBZ6156165.1"/>
    </source>
</evidence>
<feature type="transmembrane region" description="Helical" evidence="1">
    <location>
        <begin position="35"/>
        <end position="53"/>
    </location>
</feature>
<feature type="transmembrane region" description="Helical" evidence="1">
    <location>
        <begin position="60"/>
        <end position="80"/>
    </location>
</feature>
<keyword evidence="1" id="KW-1133">Transmembrane helix</keyword>
<proteinExistence type="predicted"/>
<dbReference type="EMBL" id="JAHSTP010000023">
    <property type="protein sequence ID" value="MBZ6156165.1"/>
    <property type="molecule type" value="Genomic_DNA"/>
</dbReference>
<accession>A0ABS7WGB9</accession>
<feature type="transmembrane region" description="Helical" evidence="1">
    <location>
        <begin position="12"/>
        <end position="29"/>
    </location>
</feature>
<evidence type="ECO:0000313" key="3">
    <source>
        <dbReference type="Proteomes" id="UP000758701"/>
    </source>
</evidence>
<dbReference type="Proteomes" id="UP000758701">
    <property type="component" value="Unassembled WGS sequence"/>
</dbReference>
<keyword evidence="1" id="KW-0472">Membrane</keyword>
<gene>
    <name evidence="2" type="ORF">KVH32_34140</name>
</gene>
<name>A0ABS7WGB9_STROV</name>
<organism evidence="2 3">
    <name type="scientific">Streptomyces olivaceus</name>
    <dbReference type="NCBI Taxonomy" id="47716"/>
    <lineage>
        <taxon>Bacteria</taxon>
        <taxon>Bacillati</taxon>
        <taxon>Actinomycetota</taxon>
        <taxon>Actinomycetes</taxon>
        <taxon>Kitasatosporales</taxon>
        <taxon>Streptomycetaceae</taxon>
        <taxon>Streptomyces</taxon>
    </lineage>
</organism>
<reference evidence="2 3" key="1">
    <citation type="submission" date="2021-06" db="EMBL/GenBank/DDBJ databases">
        <title>Ecological speciation of a Streptomyces species isolated from different habitats and geographic origins.</title>
        <authorList>
            <person name="Wang J."/>
        </authorList>
    </citation>
    <scope>NUCLEOTIDE SEQUENCE [LARGE SCALE GENOMIC DNA]</scope>
    <source>
        <strain evidence="2 3">FXJ8.012</strain>
    </source>
</reference>
<sequence length="109" mass="11465">MAVNSFQVFGRVNIGQTVAIVAAVLLLGRFEQWEYVPAVVCLVVGAHFLPLARTFAQPQYWWTGGLLMALALVGAVALGGGDGSNGRVLLGFGAALVLWTTALHVARKG</sequence>
<dbReference type="InterPro" id="IPR053824">
    <property type="entry name" value="DUF7010"/>
</dbReference>
<protein>
    <submittedName>
        <fullName evidence="2">Uncharacterized protein</fullName>
    </submittedName>
</protein>
<keyword evidence="3" id="KW-1185">Reference proteome</keyword>
<feature type="transmembrane region" description="Helical" evidence="1">
    <location>
        <begin position="86"/>
        <end position="106"/>
    </location>
</feature>